<dbReference type="InterPro" id="IPR001509">
    <property type="entry name" value="Epimerase_deHydtase"/>
</dbReference>
<comment type="similarity">
    <text evidence="9">In the N-terminal section; belongs to the NAD(P)-dependent epimerase/dehydratase family.</text>
</comment>
<dbReference type="Gene3D" id="3.40.50.720">
    <property type="entry name" value="NAD(P)-binding Rossmann-like Domain"/>
    <property type="match status" value="1"/>
</dbReference>
<evidence type="ECO:0000256" key="3">
    <source>
        <dbReference type="ARBA" id="ARBA00004947"/>
    </source>
</evidence>
<dbReference type="Proteomes" id="UP000053317">
    <property type="component" value="Unassembled WGS sequence"/>
</dbReference>
<keyword evidence="14" id="KW-1185">Reference proteome</keyword>
<evidence type="ECO:0000256" key="5">
    <source>
        <dbReference type="ARBA" id="ARBA00023027"/>
    </source>
</evidence>
<dbReference type="SUPFAM" id="SSF51735">
    <property type="entry name" value="NAD(P)-binding Rossmann-fold domains"/>
    <property type="match status" value="1"/>
</dbReference>
<comment type="caution">
    <text evidence="13">The sequence shown here is derived from an EMBL/GenBank/DDBJ whole genome shotgun (WGS) entry which is preliminary data.</text>
</comment>
<evidence type="ECO:0000313" key="14">
    <source>
        <dbReference type="Proteomes" id="UP000053317"/>
    </source>
</evidence>
<feature type="domain" description="NAD-dependent epimerase/dehydratase" evidence="12">
    <location>
        <begin position="32"/>
        <end position="216"/>
    </location>
</feature>
<feature type="region of interest" description="Disordered" evidence="11">
    <location>
        <begin position="1"/>
        <end position="26"/>
    </location>
</feature>
<dbReference type="Gene3D" id="3.90.25.10">
    <property type="entry name" value="UDP-galactose 4-epimerase, domain 1"/>
    <property type="match status" value="1"/>
</dbReference>
<sequence length="449" mass="48569">MKGRDFKMRNYSVAEGDRPPSMPTLPKSEGGRIIAVIHFAALKAVGESVSKPLQYYRNNIGGLLNLLEAMSRFKVNRIVFSSSAVVYGSGKEANISEDSVQVGGKGSGGGLVTNPYGRSKWMAEEILNDYCIANPEFECISLRYFNPTGSHPSGLIGEDPKGIPNNIVPVILQTYQRRRSKVYVYGSNYDTADGTGVRDYIHVEDLARGHLAALRSLLTAPEDRCSVLANGIESEASAETDGENASMSVAENYRVYNLGTGHGYSVLDIINAFAKACGTEIPFAIGEARSGDLGIVTASTQKAATELGWQAQFDIQDMCRDVYTFASENPTGYERLRKLSVLAIQDPSVVRKVSVAAGLVPQTIDKKDISAMIQNYVRASQDAAMFDEMVRSMNVLSPSLDKEFNFDSNSAPGMAAVSGQTGMFGEVAWDEGNMNHASPPPRRDSGVHA</sequence>
<evidence type="ECO:0000256" key="1">
    <source>
        <dbReference type="ARBA" id="ARBA00000083"/>
    </source>
</evidence>
<evidence type="ECO:0000256" key="7">
    <source>
        <dbReference type="ARBA" id="ARBA00023235"/>
    </source>
</evidence>
<accession>A0A0G2EJV1</accession>
<keyword evidence="6" id="KW-0299">Galactose metabolism</keyword>
<keyword evidence="6" id="KW-0119">Carbohydrate metabolism</keyword>
<comment type="similarity">
    <text evidence="10">In the C-terminal section; belongs to the aldose epimerase family.</text>
</comment>
<evidence type="ECO:0000256" key="9">
    <source>
        <dbReference type="ARBA" id="ARBA00037955"/>
    </source>
</evidence>
<dbReference type="GO" id="GO:0005829">
    <property type="term" value="C:cytosol"/>
    <property type="evidence" value="ECO:0007669"/>
    <property type="project" value="TreeGrafter"/>
</dbReference>
<comment type="function">
    <text evidence="8">Mutarotase converts alpha-aldose to the beta-anomer. It is active on D-glucose, L-arabinose, D-xylose, D-galactose, maltose and lactose.</text>
</comment>
<evidence type="ECO:0000256" key="10">
    <source>
        <dbReference type="ARBA" id="ARBA00038238"/>
    </source>
</evidence>
<name>A0A0G2EJV1_PHACM</name>
<gene>
    <name evidence="13" type="ORF">UCRPC4_g03267</name>
</gene>
<reference evidence="13 14" key="1">
    <citation type="submission" date="2015-05" db="EMBL/GenBank/DDBJ databases">
        <title>Distinctive expansion of gene families associated with plant cell wall degradation and secondary metabolism in the genomes of grapevine trunk pathogens.</title>
        <authorList>
            <person name="Lawrence D.P."/>
            <person name="Travadon R."/>
            <person name="Rolshausen P.E."/>
            <person name="Baumgartner K."/>
        </authorList>
    </citation>
    <scope>NUCLEOTIDE SEQUENCE [LARGE SCALE GENOMIC DNA]</scope>
    <source>
        <strain evidence="13">UCRPC4</strain>
    </source>
</reference>
<dbReference type="GO" id="GO:0006012">
    <property type="term" value="P:galactose metabolic process"/>
    <property type="evidence" value="ECO:0007669"/>
    <property type="project" value="UniProtKB-KW"/>
</dbReference>
<proteinExistence type="inferred from homology"/>
<keyword evidence="7" id="KW-0413">Isomerase</keyword>
<comment type="pathway">
    <text evidence="4">Carbohydrate metabolism; hexose metabolism.</text>
</comment>
<reference evidence="13 14" key="2">
    <citation type="submission" date="2015-05" db="EMBL/GenBank/DDBJ databases">
        <authorList>
            <person name="Morales-Cruz A."/>
            <person name="Amrine K.C."/>
            <person name="Cantu D."/>
        </authorList>
    </citation>
    <scope>NUCLEOTIDE SEQUENCE [LARGE SCALE GENOMIC DNA]</scope>
    <source>
        <strain evidence="13">UCRPC4</strain>
    </source>
</reference>
<organism evidence="13 14">
    <name type="scientific">Phaeomoniella chlamydospora</name>
    <name type="common">Phaeoacremonium chlamydosporum</name>
    <dbReference type="NCBI Taxonomy" id="158046"/>
    <lineage>
        <taxon>Eukaryota</taxon>
        <taxon>Fungi</taxon>
        <taxon>Dikarya</taxon>
        <taxon>Ascomycota</taxon>
        <taxon>Pezizomycotina</taxon>
        <taxon>Eurotiomycetes</taxon>
        <taxon>Chaetothyriomycetidae</taxon>
        <taxon>Phaeomoniellales</taxon>
        <taxon>Phaeomoniellaceae</taxon>
        <taxon>Phaeomoniella</taxon>
    </lineage>
</organism>
<dbReference type="PANTHER" id="PTHR43725:SF47">
    <property type="entry name" value="UDP-GLUCOSE 4-EPIMERASE"/>
    <property type="match status" value="1"/>
</dbReference>
<evidence type="ECO:0000259" key="12">
    <source>
        <dbReference type="Pfam" id="PF01370"/>
    </source>
</evidence>
<dbReference type="AlphaFoldDB" id="A0A0G2EJV1"/>
<evidence type="ECO:0000313" key="13">
    <source>
        <dbReference type="EMBL" id="KKY22649.1"/>
    </source>
</evidence>
<evidence type="ECO:0000256" key="2">
    <source>
        <dbReference type="ARBA" id="ARBA00001911"/>
    </source>
</evidence>
<dbReference type="InterPro" id="IPR036291">
    <property type="entry name" value="NAD(P)-bd_dom_sf"/>
</dbReference>
<comment type="pathway">
    <text evidence="3">Carbohydrate metabolism; galactose metabolism.</text>
</comment>
<dbReference type="GO" id="GO:0003978">
    <property type="term" value="F:UDP-glucose 4-epimerase activity"/>
    <property type="evidence" value="ECO:0007669"/>
    <property type="project" value="UniProtKB-EC"/>
</dbReference>
<dbReference type="OrthoDB" id="9402762at2759"/>
<dbReference type="Pfam" id="PF01370">
    <property type="entry name" value="Epimerase"/>
    <property type="match status" value="1"/>
</dbReference>
<comment type="catalytic activity">
    <reaction evidence="1">
        <text>UDP-alpha-D-glucose = UDP-alpha-D-galactose</text>
        <dbReference type="Rhea" id="RHEA:22168"/>
        <dbReference type="ChEBI" id="CHEBI:58885"/>
        <dbReference type="ChEBI" id="CHEBI:66914"/>
        <dbReference type="EC" id="5.1.3.2"/>
    </reaction>
</comment>
<evidence type="ECO:0000256" key="11">
    <source>
        <dbReference type="SAM" id="MobiDB-lite"/>
    </source>
</evidence>
<dbReference type="EMBL" id="LCWF01000075">
    <property type="protein sequence ID" value="KKY22649.1"/>
    <property type="molecule type" value="Genomic_DNA"/>
</dbReference>
<dbReference type="PANTHER" id="PTHR43725">
    <property type="entry name" value="UDP-GLUCOSE 4-EPIMERASE"/>
    <property type="match status" value="1"/>
</dbReference>
<comment type="cofactor">
    <cofactor evidence="2">
        <name>NAD(+)</name>
        <dbReference type="ChEBI" id="CHEBI:57540"/>
    </cofactor>
</comment>
<evidence type="ECO:0000256" key="6">
    <source>
        <dbReference type="ARBA" id="ARBA00023144"/>
    </source>
</evidence>
<evidence type="ECO:0000256" key="4">
    <source>
        <dbReference type="ARBA" id="ARBA00005028"/>
    </source>
</evidence>
<protein>
    <submittedName>
        <fullName evidence="13">Putative gal10 bifunctional protein</fullName>
    </submittedName>
</protein>
<evidence type="ECO:0000256" key="8">
    <source>
        <dbReference type="ARBA" id="ARBA00037676"/>
    </source>
</evidence>
<keyword evidence="5" id="KW-0520">NAD</keyword>